<sequence>MQVLEICVCESGVIAEGSVSGVMDGRRYNRAVRLHKLVYEALMRLAWKGFLPWLEEKHSRDIHHLDGTLKNINSFHSNVSQGTFQELMESESCTHILKLFQVYLETLRDEHNLSAFWMSYLDMVEIMLDLVQASREGNWMLHLGAIRQMIPWCFAYDKVNYARFLTYYYAMMSRLPIEHPEVHEHFMQGGFSVQIGSKNPFGRIPVDQTIEETINKDTQTPGGTKGFSLKGGAVARYYLTSEYRSRYLRQLRAMVVGQKYTDFSHPDLQMPRIRRDEADVQSLVQLMETSWLNPFNAEQGDLVSLSLRLQHHQKLPKTF</sequence>
<proteinExistence type="predicted"/>
<organism evidence="1 2">
    <name type="scientific">Chionoecetes opilio</name>
    <name type="common">Atlantic snow crab</name>
    <name type="synonym">Cancer opilio</name>
    <dbReference type="NCBI Taxonomy" id="41210"/>
    <lineage>
        <taxon>Eukaryota</taxon>
        <taxon>Metazoa</taxon>
        <taxon>Ecdysozoa</taxon>
        <taxon>Arthropoda</taxon>
        <taxon>Crustacea</taxon>
        <taxon>Multicrustacea</taxon>
        <taxon>Malacostraca</taxon>
        <taxon>Eumalacostraca</taxon>
        <taxon>Eucarida</taxon>
        <taxon>Decapoda</taxon>
        <taxon>Pleocyemata</taxon>
        <taxon>Brachyura</taxon>
        <taxon>Eubrachyura</taxon>
        <taxon>Majoidea</taxon>
        <taxon>Majidae</taxon>
        <taxon>Chionoecetes</taxon>
    </lineage>
</organism>
<dbReference type="PANTHER" id="PTHR47018:SF3">
    <property type="entry name" value="MYCBP-ASSOCIATED PROTEIN"/>
    <property type="match status" value="1"/>
</dbReference>
<dbReference type="OrthoDB" id="5986443at2759"/>
<evidence type="ECO:0000313" key="1">
    <source>
        <dbReference type="EMBL" id="KAG0728083.1"/>
    </source>
</evidence>
<name>A0A8J4YJV4_CHIOP</name>
<keyword evidence="2" id="KW-1185">Reference proteome</keyword>
<comment type="caution">
    <text evidence="1">The sequence shown here is derived from an EMBL/GenBank/DDBJ whole genome shotgun (WGS) entry which is preliminary data.</text>
</comment>
<dbReference type="AlphaFoldDB" id="A0A8J4YJV4"/>
<reference evidence="1" key="1">
    <citation type="submission" date="2020-07" db="EMBL/GenBank/DDBJ databases">
        <title>The High-quality genome of the commercially important snow crab, Chionoecetes opilio.</title>
        <authorList>
            <person name="Jeong J.-H."/>
            <person name="Ryu S."/>
        </authorList>
    </citation>
    <scope>NUCLEOTIDE SEQUENCE</scope>
    <source>
        <strain evidence="1">MADBK_172401_WGS</strain>
        <tissue evidence="1">Digestive gland</tissue>
    </source>
</reference>
<gene>
    <name evidence="1" type="ORF">GWK47_033223</name>
</gene>
<evidence type="ECO:0000313" key="2">
    <source>
        <dbReference type="Proteomes" id="UP000770661"/>
    </source>
</evidence>
<dbReference type="EMBL" id="JACEEZ010002651">
    <property type="protein sequence ID" value="KAG0728083.1"/>
    <property type="molecule type" value="Genomic_DNA"/>
</dbReference>
<dbReference type="PANTHER" id="PTHR47018">
    <property type="entry name" value="CXC DOMAIN-CONTAINING PROTEIN-RELATED"/>
    <property type="match status" value="1"/>
</dbReference>
<dbReference type="Proteomes" id="UP000770661">
    <property type="component" value="Unassembled WGS sequence"/>
</dbReference>
<protein>
    <submittedName>
        <fullName evidence="1">Uncharacterized protein</fullName>
    </submittedName>
</protein>
<accession>A0A8J4YJV4</accession>